<dbReference type="InterPro" id="IPR013324">
    <property type="entry name" value="RNA_pol_sigma_r3/r4-like"/>
</dbReference>
<dbReference type="SUPFAM" id="SSF88659">
    <property type="entry name" value="Sigma3 and sigma4 domains of RNA polymerase sigma factors"/>
    <property type="match status" value="2"/>
</dbReference>
<sequence length="300" mass="33331">MAVPHRAVAFPVPGPHRRGSEADPGTGGLPLIAEPTRVAPRDARELTRLFLVRLTELEEGSPEYQYARNTLIEMNDSLVRFVARRFRNRGGGQMDDIVQVGQIGLIKAIDRFDVSRGVDFTTLAVPYISGEIRRYFRDSTWAVHVPRNLQQRCIDLARAADELVDRLGRRPTVAEFADHLGLTPREVSDGLRAANGYVAQSLDAPLERGSGTGRIRNHAPAFGETLGQEDTGMELVEDLHTLAPLLDRLDARQRRIIQLRFGQEMTQSQIGAELGVSQMHVSRLLRDIIAGLRAGMLTDQ</sequence>
<dbReference type="Pfam" id="PF04542">
    <property type="entry name" value="Sigma70_r2"/>
    <property type="match status" value="1"/>
</dbReference>
<dbReference type="InterPro" id="IPR014284">
    <property type="entry name" value="RNA_pol_sigma-70_dom"/>
</dbReference>
<protein>
    <submittedName>
        <fullName evidence="7">SigB/SigF/SigG family RNA polymerase sigma factor</fullName>
    </submittedName>
</protein>
<gene>
    <name evidence="7" type="ORF">JFN87_21285</name>
</gene>
<evidence type="ECO:0000256" key="5">
    <source>
        <dbReference type="SAM" id="MobiDB-lite"/>
    </source>
</evidence>
<keyword evidence="4" id="KW-0804">Transcription</keyword>
<dbReference type="GO" id="GO:0003677">
    <property type="term" value="F:DNA binding"/>
    <property type="evidence" value="ECO:0007669"/>
    <property type="project" value="UniProtKB-KW"/>
</dbReference>
<dbReference type="NCBIfam" id="TIGR02937">
    <property type="entry name" value="sigma70-ECF"/>
    <property type="match status" value="1"/>
</dbReference>
<dbReference type="InterPro" id="IPR007630">
    <property type="entry name" value="RNA_pol_sigma70_r4"/>
</dbReference>
<organism evidence="7 8">
    <name type="scientific">Streptomyces montanisoli</name>
    <dbReference type="NCBI Taxonomy" id="2798581"/>
    <lineage>
        <taxon>Bacteria</taxon>
        <taxon>Bacillati</taxon>
        <taxon>Actinomycetota</taxon>
        <taxon>Actinomycetes</taxon>
        <taxon>Kitasatosporales</taxon>
        <taxon>Streptomycetaceae</taxon>
        <taxon>Streptomyces</taxon>
    </lineage>
</organism>
<dbReference type="Pfam" id="PF04539">
    <property type="entry name" value="Sigma70_r3"/>
    <property type="match status" value="1"/>
</dbReference>
<comment type="caution">
    <text evidence="7">The sequence shown here is derived from an EMBL/GenBank/DDBJ whole genome shotgun (WGS) entry which is preliminary data.</text>
</comment>
<dbReference type="InterPro" id="IPR014322">
    <property type="entry name" value="RNA_pol_sigma-B/F/G"/>
</dbReference>
<keyword evidence="1" id="KW-0805">Transcription regulation</keyword>
<dbReference type="PRINTS" id="PR00046">
    <property type="entry name" value="SIGMA70FCT"/>
</dbReference>
<proteinExistence type="predicted"/>
<dbReference type="NCBIfam" id="TIGR02980">
    <property type="entry name" value="SigBFG"/>
    <property type="match status" value="1"/>
</dbReference>
<dbReference type="Gene3D" id="1.20.120.1810">
    <property type="match status" value="1"/>
</dbReference>
<evidence type="ECO:0000256" key="4">
    <source>
        <dbReference type="ARBA" id="ARBA00023163"/>
    </source>
</evidence>
<dbReference type="EMBL" id="JAGIQL010000095">
    <property type="protein sequence ID" value="MBP0460008.1"/>
    <property type="molecule type" value="Genomic_DNA"/>
</dbReference>
<dbReference type="GO" id="GO:0016987">
    <property type="term" value="F:sigma factor activity"/>
    <property type="evidence" value="ECO:0007669"/>
    <property type="project" value="UniProtKB-KW"/>
</dbReference>
<keyword evidence="8" id="KW-1185">Reference proteome</keyword>
<dbReference type="PANTHER" id="PTHR30385:SF4">
    <property type="entry name" value="RNA POLYMERASE SIGMA-E FACTOR"/>
    <property type="match status" value="1"/>
</dbReference>
<dbReference type="SUPFAM" id="SSF88946">
    <property type="entry name" value="Sigma2 domain of RNA polymerase sigma factors"/>
    <property type="match status" value="1"/>
</dbReference>
<dbReference type="InterPro" id="IPR000943">
    <property type="entry name" value="RNA_pol_sigma70"/>
</dbReference>
<feature type="region of interest" description="Disordered" evidence="5">
    <location>
        <begin position="1"/>
        <end position="30"/>
    </location>
</feature>
<keyword evidence="3" id="KW-0238">DNA-binding</keyword>
<dbReference type="RefSeq" id="WP_209342292.1">
    <property type="nucleotide sequence ID" value="NZ_JAGIQL010000095.1"/>
</dbReference>
<dbReference type="InterPro" id="IPR013325">
    <property type="entry name" value="RNA_pol_sigma_r2"/>
</dbReference>
<evidence type="ECO:0000256" key="2">
    <source>
        <dbReference type="ARBA" id="ARBA00023082"/>
    </source>
</evidence>
<evidence type="ECO:0000313" key="7">
    <source>
        <dbReference type="EMBL" id="MBP0460008.1"/>
    </source>
</evidence>
<evidence type="ECO:0000313" key="8">
    <source>
        <dbReference type="Proteomes" id="UP000670475"/>
    </source>
</evidence>
<dbReference type="PROSITE" id="PS00715">
    <property type="entry name" value="SIGMA70_1"/>
    <property type="match status" value="1"/>
</dbReference>
<dbReference type="InterPro" id="IPR007624">
    <property type="entry name" value="RNA_pol_sigma70_r3"/>
</dbReference>
<evidence type="ECO:0000256" key="3">
    <source>
        <dbReference type="ARBA" id="ARBA00023125"/>
    </source>
</evidence>
<dbReference type="Gene3D" id="1.20.140.160">
    <property type="match status" value="1"/>
</dbReference>
<dbReference type="GO" id="GO:0006352">
    <property type="term" value="P:DNA-templated transcription initiation"/>
    <property type="evidence" value="ECO:0007669"/>
    <property type="project" value="InterPro"/>
</dbReference>
<dbReference type="InterPro" id="IPR007627">
    <property type="entry name" value="RNA_pol_sigma70_r2"/>
</dbReference>
<feature type="domain" description="RNA polymerase sigma-70" evidence="6">
    <location>
        <begin position="96"/>
        <end position="109"/>
    </location>
</feature>
<accession>A0A940MK51</accession>
<dbReference type="PANTHER" id="PTHR30385">
    <property type="entry name" value="SIGMA FACTOR F FLAGELLAR"/>
    <property type="match status" value="1"/>
</dbReference>
<dbReference type="Pfam" id="PF04545">
    <property type="entry name" value="Sigma70_r4"/>
    <property type="match status" value="1"/>
</dbReference>
<dbReference type="Proteomes" id="UP000670475">
    <property type="component" value="Unassembled WGS sequence"/>
</dbReference>
<evidence type="ECO:0000259" key="6">
    <source>
        <dbReference type="PROSITE" id="PS00715"/>
    </source>
</evidence>
<evidence type="ECO:0000256" key="1">
    <source>
        <dbReference type="ARBA" id="ARBA00023015"/>
    </source>
</evidence>
<keyword evidence="2" id="KW-0731">Sigma factor</keyword>
<name>A0A940MK51_9ACTN</name>
<reference evidence="7" key="1">
    <citation type="submission" date="2021-03" db="EMBL/GenBank/DDBJ databases">
        <title>Whole genome sequence of Streptomyces bomunensis MMS17-BM035.</title>
        <authorList>
            <person name="Lee J.H."/>
        </authorList>
    </citation>
    <scope>NUCLEOTIDE SEQUENCE</scope>
    <source>
        <strain evidence="7">MMS17-BM035</strain>
    </source>
</reference>
<dbReference type="AlphaFoldDB" id="A0A940MK51"/>
<dbReference type="CDD" id="cd06171">
    <property type="entry name" value="Sigma70_r4"/>
    <property type="match status" value="1"/>
</dbReference>